<keyword evidence="3" id="KW-1185">Reference proteome</keyword>
<evidence type="ECO:0000313" key="3">
    <source>
        <dbReference type="Proteomes" id="UP000269221"/>
    </source>
</evidence>
<organism evidence="2 3">
    <name type="scientific">Hirundo rustica rustica</name>
    <dbReference type="NCBI Taxonomy" id="333673"/>
    <lineage>
        <taxon>Eukaryota</taxon>
        <taxon>Metazoa</taxon>
        <taxon>Chordata</taxon>
        <taxon>Craniata</taxon>
        <taxon>Vertebrata</taxon>
        <taxon>Euteleostomi</taxon>
        <taxon>Archelosauria</taxon>
        <taxon>Archosauria</taxon>
        <taxon>Dinosauria</taxon>
        <taxon>Saurischia</taxon>
        <taxon>Theropoda</taxon>
        <taxon>Coelurosauria</taxon>
        <taxon>Aves</taxon>
        <taxon>Neognathae</taxon>
        <taxon>Neoaves</taxon>
        <taxon>Telluraves</taxon>
        <taxon>Australaves</taxon>
        <taxon>Passeriformes</taxon>
        <taxon>Sylvioidea</taxon>
        <taxon>Hirundinidae</taxon>
        <taxon>Hirundo</taxon>
    </lineage>
</organism>
<dbReference type="EMBL" id="QRBI01000019">
    <property type="protein sequence ID" value="RMC22840.1"/>
    <property type="molecule type" value="Genomic_DNA"/>
</dbReference>
<comment type="caution">
    <text evidence="2">The sequence shown here is derived from an EMBL/GenBank/DDBJ whole genome shotgun (WGS) entry which is preliminary data.</text>
</comment>
<proteinExistence type="predicted"/>
<feature type="compositionally biased region" description="Polar residues" evidence="1">
    <location>
        <begin position="123"/>
        <end position="134"/>
    </location>
</feature>
<dbReference type="Proteomes" id="UP000269221">
    <property type="component" value="Unassembled WGS sequence"/>
</dbReference>
<feature type="region of interest" description="Disordered" evidence="1">
    <location>
        <begin position="1"/>
        <end position="161"/>
    </location>
</feature>
<accession>A0A3M0LJ11</accession>
<evidence type="ECO:0000256" key="1">
    <source>
        <dbReference type="SAM" id="MobiDB-lite"/>
    </source>
</evidence>
<reference evidence="2 3" key="1">
    <citation type="submission" date="2018-07" db="EMBL/GenBank/DDBJ databases">
        <title>A high quality draft genome assembly of the barn swallow (H. rustica rustica).</title>
        <authorList>
            <person name="Formenti G."/>
            <person name="Chiara M."/>
            <person name="Poveda L."/>
            <person name="Francoijs K.-J."/>
            <person name="Bonisoli-Alquati A."/>
            <person name="Canova L."/>
            <person name="Gianfranceschi L."/>
            <person name="Horner D.S."/>
            <person name="Saino N."/>
        </authorList>
    </citation>
    <scope>NUCLEOTIDE SEQUENCE [LARGE SCALE GENOMIC DNA]</scope>
    <source>
        <strain evidence="2">Chelidonia</strain>
        <tissue evidence="2">Blood</tissue>
    </source>
</reference>
<evidence type="ECO:0000313" key="2">
    <source>
        <dbReference type="EMBL" id="RMC22840.1"/>
    </source>
</evidence>
<name>A0A3M0LJ11_HIRRU</name>
<sequence length="161" mass="16846">MELLRSPIPKNPPNPKNPEGLDPSGNGAGLGMTTGTHPMSPGRASDSCDIPKATSCHAMELLHGRIPKNPPNPKNPEGLDPSGNGAELGMTTGTHPMSQDEDGDSCDIPKATNNLQPHHGPATSFSHSQESTKSQESRGLGSIQKAHTAGRNTSHVPRQGR</sequence>
<dbReference type="AlphaFoldDB" id="A0A3M0LJ11"/>
<protein>
    <submittedName>
        <fullName evidence="2">Uncharacterized protein</fullName>
    </submittedName>
</protein>
<gene>
    <name evidence="2" type="ORF">DUI87_00156</name>
</gene>
<feature type="compositionally biased region" description="Polar residues" evidence="1">
    <location>
        <begin position="150"/>
        <end position="161"/>
    </location>
</feature>